<evidence type="ECO:0000313" key="1">
    <source>
        <dbReference type="EMBL" id="CAF1358913.1"/>
    </source>
</evidence>
<dbReference type="EMBL" id="CAJOBA010044832">
    <property type="protein sequence ID" value="CAF4169290.1"/>
    <property type="molecule type" value="Genomic_DNA"/>
</dbReference>
<organism evidence="1 3">
    <name type="scientific">Didymodactylos carnosus</name>
    <dbReference type="NCBI Taxonomy" id="1234261"/>
    <lineage>
        <taxon>Eukaryota</taxon>
        <taxon>Metazoa</taxon>
        <taxon>Spiralia</taxon>
        <taxon>Gnathifera</taxon>
        <taxon>Rotifera</taxon>
        <taxon>Eurotatoria</taxon>
        <taxon>Bdelloidea</taxon>
        <taxon>Philodinida</taxon>
        <taxon>Philodinidae</taxon>
        <taxon>Didymodactylos</taxon>
    </lineage>
</organism>
<accession>A0A8S2F6G2</accession>
<reference evidence="1" key="1">
    <citation type="submission" date="2021-02" db="EMBL/GenBank/DDBJ databases">
        <authorList>
            <person name="Nowell W R."/>
        </authorList>
    </citation>
    <scope>NUCLEOTIDE SEQUENCE</scope>
</reference>
<evidence type="ECO:0000313" key="3">
    <source>
        <dbReference type="Proteomes" id="UP000677228"/>
    </source>
</evidence>
<protein>
    <submittedName>
        <fullName evidence="1">Uncharacterized protein</fullName>
    </submittedName>
</protein>
<dbReference type="PANTHER" id="PTHR46579:SF1">
    <property type="entry name" value="F5_8 TYPE C DOMAIN-CONTAINING PROTEIN"/>
    <property type="match status" value="1"/>
</dbReference>
<dbReference type="Proteomes" id="UP000682733">
    <property type="component" value="Unassembled WGS sequence"/>
</dbReference>
<comment type="caution">
    <text evidence="1">The sequence shown here is derived from an EMBL/GenBank/DDBJ whole genome shotgun (WGS) entry which is preliminary data.</text>
</comment>
<sequence>MWNAIADVAADTKRAEREDFNKRRSRRTKLCMVKEMDSSLSSKMTTTADYAPMDVEVLIDIDVDPEDKSDYLADICTSNGDDSDDIYNNIFEKLGLDSNLLMHDDHDTNRWYVRDLRPLHPYTNVTTGETCENLLRMNRKSSLSKTTMNEILTEFSKALPVPHNLPTSFDNLLNCMRILDLFCKKVLCSLCYQELDKEKKTCMNSSCQQFQSSKAETHIVFSGDIKRLLTYIVSRTLKEIDGYKIMINDDVFLKYDDDIVSGEKYQNLLKSQSDGLFITLIIHLDGLPLVKTTKLSLWALSASIVELHPQLRQRRRNMMLLSACIGNGKPDVFGWLNSVVEQLMDLKLRGIVIRTETNEVRHYSCYFHGIVGDLPALAFVLNFKGHTGYFSCFFCFLEGIRNGKMLFPYTSPLLLRTSDDWCRDSEEAVRKKENVLGHHGISPIADLFDGDWPNSIMIDYLHASLLRHVKTVVVELTSRLSKNDCKKLDELLKSQKFPHFFNRKLRGVLDVSYVKATEWRSLVLYALLPKFLPFFDDDIVAYLSLFVCALRCLHGSPLNQISRRSREEISAVLIDLYLKFHSEYFVDQETLTCHLHAHYPRQFGRHGNVSCAATFSFEDFLGSVGSSYHGSRSIGAQLVLYYNIDVFLQDDVIYEDGVVDYSKTLPVDCIDRFEVVDEIVVQCHRRLCNCDNVNSCISVFRRHFIRGFMYHSLLYNKRQTSVSYFVADRNNNDQLNFGKILLFFKLKDKMFSLIESYEEKHKFSDFFINTRFYNNICKVIDLYFFVVQKISCHVKRVVPVQSILRHCIVFDSNDALVVTPVSRLDEHD</sequence>
<name>A0A8S2F6G2_9BILA</name>
<dbReference type="AlphaFoldDB" id="A0A8S2F6G2"/>
<gene>
    <name evidence="1" type="ORF">OVA965_LOCUS31153</name>
    <name evidence="2" type="ORF">TMI583_LOCUS31979</name>
</gene>
<dbReference type="PANTHER" id="PTHR46579">
    <property type="entry name" value="F5/8 TYPE C DOMAIN-CONTAINING PROTEIN-RELATED"/>
    <property type="match status" value="1"/>
</dbReference>
<evidence type="ECO:0000313" key="2">
    <source>
        <dbReference type="EMBL" id="CAF4169290.1"/>
    </source>
</evidence>
<proteinExistence type="predicted"/>
<dbReference type="Proteomes" id="UP000677228">
    <property type="component" value="Unassembled WGS sequence"/>
</dbReference>
<dbReference type="EMBL" id="CAJNOK010023179">
    <property type="protein sequence ID" value="CAF1358913.1"/>
    <property type="molecule type" value="Genomic_DNA"/>
</dbReference>